<dbReference type="Gene3D" id="3.40.190.10">
    <property type="entry name" value="Periplasmic binding protein-like II"/>
    <property type="match status" value="2"/>
</dbReference>
<sequence>MADTAGTADDRRILTVTRTQGDNEALKTGEVKPQGWSFAFEEVPVLVHAFRRMVRGLEFDVSEMALTTYLVAKEHGARFTAVPAFLVRGFHHGAIHYNPARRPSIRSPKDLEGHKVGVSRGYTVTTGVWARAVLQEEYGVDLSTITWVLSGDEHVASYEPPSNVESMPEGATLEQLLADGELAACIGAGADVPGAAPLIPDAEEAGFAALQTRGFYPINHLVVVKDELLRERPELGAEVFDAFARAKRLYVDRLRAGAIENPTATDRMYARVLETTGEDPLPYGIAPNRAVLETLMRHAVDQRILRRPAALEDVFAKTTLDVTG</sequence>
<dbReference type="SUPFAM" id="SSF53850">
    <property type="entry name" value="Periplasmic binding protein-like II"/>
    <property type="match status" value="1"/>
</dbReference>
<dbReference type="EMBL" id="BAABEP010000001">
    <property type="protein sequence ID" value="GAA3707365.1"/>
    <property type="molecule type" value="Genomic_DNA"/>
</dbReference>
<dbReference type="Proteomes" id="UP001499884">
    <property type="component" value="Unassembled WGS sequence"/>
</dbReference>
<comment type="caution">
    <text evidence="1">The sequence shown here is derived from an EMBL/GenBank/DDBJ whole genome shotgun (WGS) entry which is preliminary data.</text>
</comment>
<accession>A0ABP7DSB3</accession>
<proteinExistence type="predicted"/>
<dbReference type="RefSeq" id="WP_345639853.1">
    <property type="nucleotide sequence ID" value="NZ_BAABEP010000001.1"/>
</dbReference>
<evidence type="ECO:0000313" key="2">
    <source>
        <dbReference type="Proteomes" id="UP001499884"/>
    </source>
</evidence>
<protein>
    <submittedName>
        <fullName evidence="1">ABC transporter substrate-binding protein</fullName>
    </submittedName>
</protein>
<organism evidence="1 2">
    <name type="scientific">Streptomyces tremellae</name>
    <dbReference type="NCBI Taxonomy" id="1124239"/>
    <lineage>
        <taxon>Bacteria</taxon>
        <taxon>Bacillati</taxon>
        <taxon>Actinomycetota</taxon>
        <taxon>Actinomycetes</taxon>
        <taxon>Kitasatosporales</taxon>
        <taxon>Streptomycetaceae</taxon>
        <taxon>Streptomyces</taxon>
    </lineage>
</organism>
<gene>
    <name evidence="1" type="ORF">GCM10023082_01780</name>
</gene>
<name>A0ABP7DSB3_9ACTN</name>
<evidence type="ECO:0000313" key="1">
    <source>
        <dbReference type="EMBL" id="GAA3707365.1"/>
    </source>
</evidence>
<reference evidence="2" key="1">
    <citation type="journal article" date="2019" name="Int. J. Syst. Evol. Microbiol.">
        <title>The Global Catalogue of Microorganisms (GCM) 10K type strain sequencing project: providing services to taxonomists for standard genome sequencing and annotation.</title>
        <authorList>
            <consortium name="The Broad Institute Genomics Platform"/>
            <consortium name="The Broad Institute Genome Sequencing Center for Infectious Disease"/>
            <person name="Wu L."/>
            <person name="Ma J."/>
        </authorList>
    </citation>
    <scope>NUCLEOTIDE SEQUENCE [LARGE SCALE GENOMIC DNA]</scope>
    <source>
        <strain evidence="2">JCM 30846</strain>
    </source>
</reference>
<keyword evidence="2" id="KW-1185">Reference proteome</keyword>